<dbReference type="SUPFAM" id="SSF51735">
    <property type="entry name" value="NAD(P)-binding Rossmann-fold domains"/>
    <property type="match status" value="1"/>
</dbReference>
<keyword evidence="1" id="KW-1133">Transmembrane helix</keyword>
<proteinExistence type="predicted"/>
<keyword evidence="1" id="KW-0812">Transmembrane</keyword>
<organism evidence="3 4">
    <name type="scientific">Candidatus Berkelbacteria bacterium Licking1014_96</name>
    <dbReference type="NCBI Taxonomy" id="2017149"/>
    <lineage>
        <taxon>Bacteria</taxon>
        <taxon>Candidatus Berkelbacteria</taxon>
    </lineage>
</organism>
<dbReference type="InterPro" id="IPR050721">
    <property type="entry name" value="Trk_Ktr_HKT_K-transport"/>
</dbReference>
<dbReference type="AlphaFoldDB" id="A0A554LF05"/>
<dbReference type="PROSITE" id="PS51201">
    <property type="entry name" value="RCK_N"/>
    <property type="match status" value="1"/>
</dbReference>
<evidence type="ECO:0000259" key="2">
    <source>
        <dbReference type="PROSITE" id="PS51201"/>
    </source>
</evidence>
<feature type="transmembrane region" description="Helical" evidence="1">
    <location>
        <begin position="6"/>
        <end position="27"/>
    </location>
</feature>
<dbReference type="Gene3D" id="3.40.50.720">
    <property type="entry name" value="NAD(P)-binding Rossmann-like Domain"/>
    <property type="match status" value="1"/>
</dbReference>
<dbReference type="Proteomes" id="UP000318296">
    <property type="component" value="Unassembled WGS sequence"/>
</dbReference>
<dbReference type="PANTHER" id="PTHR43833">
    <property type="entry name" value="POTASSIUM CHANNEL PROTEIN 2-RELATED-RELATED"/>
    <property type="match status" value="1"/>
</dbReference>
<protein>
    <submittedName>
        <fullName evidence="3">Sodium/hydrogen exchanger</fullName>
    </submittedName>
</protein>
<accession>A0A554LF05</accession>
<evidence type="ECO:0000313" key="3">
    <source>
        <dbReference type="EMBL" id="TSC91464.1"/>
    </source>
</evidence>
<gene>
    <name evidence="3" type="ORF">CEN92_263</name>
</gene>
<sequence length="221" mass="25345">GNQIDQNLFSILVASFIAAAVISSYFITYMRFFTDRMNNLAQKFERPGAHLYEKLPPKLKNHAIVFGYHRTGEKIVETLKKMGVVLIVVDFNPDIIDELHQKNIDYLYGDMGDKEILEKAVIAEAKIVVSTIPDTKQNLAMINIIRQQNPQAVVYVTAKEIEEAVELYEAGANYVILPHFIGGEHTSLLIERFSGDEEELIRIKEAHLHELRKDLDKYDRR</sequence>
<comment type="caution">
    <text evidence="3">The sequence shown here is derived from an EMBL/GenBank/DDBJ whole genome shotgun (WGS) entry which is preliminary data.</text>
</comment>
<evidence type="ECO:0000256" key="1">
    <source>
        <dbReference type="SAM" id="Phobius"/>
    </source>
</evidence>
<name>A0A554LF05_9BACT</name>
<feature type="non-terminal residue" evidence="3">
    <location>
        <position position="1"/>
    </location>
</feature>
<dbReference type="EMBL" id="VMGH01000038">
    <property type="protein sequence ID" value="TSC91464.1"/>
    <property type="molecule type" value="Genomic_DNA"/>
</dbReference>
<evidence type="ECO:0000313" key="4">
    <source>
        <dbReference type="Proteomes" id="UP000318296"/>
    </source>
</evidence>
<dbReference type="GO" id="GO:0006813">
    <property type="term" value="P:potassium ion transport"/>
    <property type="evidence" value="ECO:0007669"/>
    <property type="project" value="InterPro"/>
</dbReference>
<dbReference type="Pfam" id="PF02254">
    <property type="entry name" value="TrkA_N"/>
    <property type="match status" value="1"/>
</dbReference>
<dbReference type="InterPro" id="IPR003148">
    <property type="entry name" value="RCK_N"/>
</dbReference>
<dbReference type="InterPro" id="IPR036291">
    <property type="entry name" value="NAD(P)-bd_dom_sf"/>
</dbReference>
<feature type="domain" description="RCK N-terminal" evidence="2">
    <location>
        <begin position="60"/>
        <end position="177"/>
    </location>
</feature>
<dbReference type="PANTHER" id="PTHR43833:SF9">
    <property type="entry name" value="POTASSIUM CHANNEL PROTEIN YUGO-RELATED"/>
    <property type="match status" value="1"/>
</dbReference>
<keyword evidence="1" id="KW-0472">Membrane</keyword>
<reference evidence="3 4" key="1">
    <citation type="submission" date="2017-07" db="EMBL/GenBank/DDBJ databases">
        <title>Mechanisms for carbon and nitrogen cycling indicate functional differentiation within the Candidate Phyla Radiation.</title>
        <authorList>
            <person name="Danczak R.E."/>
            <person name="Johnston M.D."/>
            <person name="Kenah C."/>
            <person name="Slattery M."/>
            <person name="Wrighton K.C."/>
            <person name="Wilkins M.J."/>
        </authorList>
    </citation>
    <scope>NUCLEOTIDE SEQUENCE [LARGE SCALE GENOMIC DNA]</scope>
    <source>
        <strain evidence="3">Licking1014_96</strain>
    </source>
</reference>